<name>A0A2X1ABV7_9BACI</name>
<reference evidence="2 4" key="1">
    <citation type="submission" date="2018-06" db="EMBL/GenBank/DDBJ databases">
        <authorList>
            <consortium name="Pathogen Informatics"/>
            <person name="Doyle S."/>
        </authorList>
    </citation>
    <scope>NUCLEOTIDE SEQUENCE [LARGE SCALE GENOMIC DNA]</scope>
    <source>
        <strain evidence="2 4">NCTC7582</strain>
    </source>
</reference>
<reference evidence="3 5" key="2">
    <citation type="submission" date="2023-04" db="EMBL/GenBank/DDBJ databases">
        <title>Genomic of Lysinibacillus capsici TSBLM.</title>
        <authorList>
            <person name="Hu X.S."/>
            <person name="Yu C.H."/>
        </authorList>
    </citation>
    <scope>NUCLEOTIDE SEQUENCE [LARGE SCALE GENOMIC DNA]</scope>
    <source>
        <strain evidence="3 5">TSBLM</strain>
    </source>
</reference>
<feature type="transmembrane region" description="Helical" evidence="1">
    <location>
        <begin position="54"/>
        <end position="74"/>
    </location>
</feature>
<evidence type="ECO:0000313" key="3">
    <source>
        <dbReference type="EMBL" id="WGF39900.1"/>
    </source>
</evidence>
<keyword evidence="1" id="KW-0472">Membrane</keyword>
<evidence type="ECO:0000313" key="5">
    <source>
        <dbReference type="Proteomes" id="UP001244564"/>
    </source>
</evidence>
<organism evidence="2 4">
    <name type="scientific">Lysinibacillus capsici</name>
    <dbReference type="NCBI Taxonomy" id="2115968"/>
    <lineage>
        <taxon>Bacteria</taxon>
        <taxon>Bacillati</taxon>
        <taxon>Bacillota</taxon>
        <taxon>Bacilli</taxon>
        <taxon>Bacillales</taxon>
        <taxon>Bacillaceae</taxon>
        <taxon>Lysinibacillus</taxon>
    </lineage>
</organism>
<evidence type="ECO:0000313" key="2">
    <source>
        <dbReference type="EMBL" id="SPU38212.1"/>
    </source>
</evidence>
<sequence>MMNILQIVFAIITVSLSAYLLITRDYDLTFLMVFFSGLFMLTKGIEAFQSERKVYGWLLIGLFLFAVYLSMYQFTALL</sequence>
<accession>A0A2X1ABV7</accession>
<feature type="transmembrane region" description="Helical" evidence="1">
    <location>
        <begin position="28"/>
        <end position="45"/>
    </location>
</feature>
<keyword evidence="1" id="KW-1133">Transmembrane helix</keyword>
<keyword evidence="1" id="KW-0812">Transmembrane</keyword>
<evidence type="ECO:0000313" key="4">
    <source>
        <dbReference type="Proteomes" id="UP000251431"/>
    </source>
</evidence>
<dbReference type="Pfam" id="PF13129">
    <property type="entry name" value="DUF3953"/>
    <property type="match status" value="1"/>
</dbReference>
<proteinExistence type="predicted"/>
<dbReference type="RefSeq" id="WP_112118263.1">
    <property type="nucleotide sequence ID" value="NZ_CP122283.1"/>
</dbReference>
<gene>
    <name evidence="2" type="ORF">NCTC7582_04166</name>
    <name evidence="3" type="ORF">QBO96_06440</name>
</gene>
<dbReference type="Proteomes" id="UP000251431">
    <property type="component" value="Unassembled WGS sequence"/>
</dbReference>
<dbReference type="EMBL" id="CP122283">
    <property type="protein sequence ID" value="WGF39900.1"/>
    <property type="molecule type" value="Genomic_DNA"/>
</dbReference>
<dbReference type="EMBL" id="UAQE01000004">
    <property type="protein sequence ID" value="SPU38212.1"/>
    <property type="molecule type" value="Genomic_DNA"/>
</dbReference>
<evidence type="ECO:0000256" key="1">
    <source>
        <dbReference type="SAM" id="Phobius"/>
    </source>
</evidence>
<protein>
    <submittedName>
        <fullName evidence="3">DUF3953 domain-containing protein</fullName>
    </submittedName>
</protein>
<keyword evidence="5" id="KW-1185">Reference proteome</keyword>
<dbReference type="Proteomes" id="UP001244564">
    <property type="component" value="Chromosome"/>
</dbReference>
<dbReference type="AlphaFoldDB" id="A0A2X1ABV7"/>
<dbReference type="InterPro" id="IPR025018">
    <property type="entry name" value="DUF3953"/>
</dbReference>